<dbReference type="EMBL" id="CAVNYO010000405">
    <property type="protein sequence ID" value="CAK5275495.1"/>
    <property type="molecule type" value="Genomic_DNA"/>
</dbReference>
<dbReference type="GO" id="GO:0003723">
    <property type="term" value="F:RNA binding"/>
    <property type="evidence" value="ECO:0007669"/>
    <property type="project" value="TreeGrafter"/>
</dbReference>
<accession>A0AAD2HIK9</accession>
<organism evidence="2 3">
    <name type="scientific">Mycena citricolor</name>
    <dbReference type="NCBI Taxonomy" id="2018698"/>
    <lineage>
        <taxon>Eukaryota</taxon>
        <taxon>Fungi</taxon>
        <taxon>Dikarya</taxon>
        <taxon>Basidiomycota</taxon>
        <taxon>Agaricomycotina</taxon>
        <taxon>Agaricomycetes</taxon>
        <taxon>Agaricomycetidae</taxon>
        <taxon>Agaricales</taxon>
        <taxon>Marasmiineae</taxon>
        <taxon>Mycenaceae</taxon>
        <taxon>Mycena</taxon>
    </lineage>
</organism>
<feature type="non-terminal residue" evidence="2">
    <location>
        <position position="1"/>
    </location>
</feature>
<dbReference type="InterPro" id="IPR003959">
    <property type="entry name" value="ATPase_AAA_core"/>
</dbReference>
<dbReference type="Pfam" id="PF00004">
    <property type="entry name" value="AAA"/>
    <property type="match status" value="1"/>
</dbReference>
<dbReference type="Gene3D" id="3.40.50.300">
    <property type="entry name" value="P-loop containing nucleotide triphosphate hydrolases"/>
    <property type="match status" value="1"/>
</dbReference>
<reference evidence="2" key="1">
    <citation type="submission" date="2023-11" db="EMBL/GenBank/DDBJ databases">
        <authorList>
            <person name="De Vega J J."/>
            <person name="De Vega J J."/>
        </authorList>
    </citation>
    <scope>NUCLEOTIDE SEQUENCE</scope>
</reference>
<dbReference type="GO" id="GO:1990275">
    <property type="term" value="F:preribosome binding"/>
    <property type="evidence" value="ECO:0007669"/>
    <property type="project" value="TreeGrafter"/>
</dbReference>
<evidence type="ECO:0000313" key="2">
    <source>
        <dbReference type="EMBL" id="CAK5275495.1"/>
    </source>
</evidence>
<dbReference type="InterPro" id="IPR003593">
    <property type="entry name" value="AAA+_ATPase"/>
</dbReference>
<dbReference type="GO" id="GO:0005524">
    <property type="term" value="F:ATP binding"/>
    <property type="evidence" value="ECO:0007669"/>
    <property type="project" value="InterPro"/>
</dbReference>
<name>A0AAD2HIK9_9AGAR</name>
<protein>
    <recommendedName>
        <fullName evidence="1">AAA+ ATPase domain-containing protein</fullName>
    </recommendedName>
</protein>
<comment type="caution">
    <text evidence="2">The sequence shown here is derived from an EMBL/GenBank/DDBJ whole genome shotgun (WGS) entry which is preliminary data.</text>
</comment>
<gene>
    <name evidence="2" type="ORF">MYCIT1_LOCUS23290</name>
</gene>
<feature type="non-terminal residue" evidence="2">
    <location>
        <position position="345"/>
    </location>
</feature>
<feature type="domain" description="AAA+ ATPase" evidence="1">
    <location>
        <begin position="193"/>
        <end position="319"/>
    </location>
</feature>
<dbReference type="GO" id="GO:0016887">
    <property type="term" value="F:ATP hydrolysis activity"/>
    <property type="evidence" value="ECO:0007669"/>
    <property type="project" value="InterPro"/>
</dbReference>
<keyword evidence="3" id="KW-1185">Reference proteome</keyword>
<dbReference type="PANTHER" id="PTHR23077">
    <property type="entry name" value="AAA-FAMILY ATPASE"/>
    <property type="match status" value="1"/>
</dbReference>
<dbReference type="AlphaFoldDB" id="A0AAD2HIK9"/>
<dbReference type="Proteomes" id="UP001295794">
    <property type="component" value="Unassembled WGS sequence"/>
</dbReference>
<evidence type="ECO:0000313" key="3">
    <source>
        <dbReference type="Proteomes" id="UP001295794"/>
    </source>
</evidence>
<sequence>SKDIAAAPHSSPVLQAFKALREIYPAHSIAATQGNILGFPGLLYSPLADAPLVSHTMFIPIARSGGGVKGALLDSIQFGAFTVAWDSYDFIVYVVNYPIGLGTTTTHIVLHEGPVEPARSLILNAGKWSQELHEEIWVYNQGYWQKDPALWTSVQKASWDAIIMKDEFKKAIQKDVYGFFKSEAVYKDLGVAWKRGLIMHGPPGNGKSITIKAIIKTCDALGFAPLYVKSFQNWAGEEAAMQDVFDKARQFSPCVIILEDLDALINDGNRSFFLNQVDGLQSNDGLLIIGTTNHFDRLDPGLSTRPSRFDRKYLFDDPDNEERALYAKYWQNKLRKNQEIEFPDA</sequence>
<dbReference type="GO" id="GO:0005634">
    <property type="term" value="C:nucleus"/>
    <property type="evidence" value="ECO:0007669"/>
    <property type="project" value="TreeGrafter"/>
</dbReference>
<dbReference type="SMART" id="SM00382">
    <property type="entry name" value="AAA"/>
    <property type="match status" value="1"/>
</dbReference>
<dbReference type="GO" id="GO:0042254">
    <property type="term" value="P:ribosome biogenesis"/>
    <property type="evidence" value="ECO:0007669"/>
    <property type="project" value="TreeGrafter"/>
</dbReference>
<dbReference type="InterPro" id="IPR050168">
    <property type="entry name" value="AAA_ATPase_domain"/>
</dbReference>
<dbReference type="PANTHER" id="PTHR23077:SF132">
    <property type="entry name" value="ATP-DEPENDENT ZN PROTEASE"/>
    <property type="match status" value="1"/>
</dbReference>
<dbReference type="InterPro" id="IPR027417">
    <property type="entry name" value="P-loop_NTPase"/>
</dbReference>
<dbReference type="SUPFAM" id="SSF52540">
    <property type="entry name" value="P-loop containing nucleoside triphosphate hydrolases"/>
    <property type="match status" value="1"/>
</dbReference>
<proteinExistence type="predicted"/>
<evidence type="ECO:0000259" key="1">
    <source>
        <dbReference type="SMART" id="SM00382"/>
    </source>
</evidence>